<accession>A0ABN5NUP5</accession>
<organism evidence="1 2">
    <name type="scientific">Leptospira mayottensis</name>
    <dbReference type="NCBI Taxonomy" id="1137606"/>
    <lineage>
        <taxon>Bacteria</taxon>
        <taxon>Pseudomonadati</taxon>
        <taxon>Spirochaetota</taxon>
        <taxon>Spirochaetia</taxon>
        <taxon>Leptospirales</taxon>
        <taxon>Leptospiraceae</taxon>
        <taxon>Leptospira</taxon>
    </lineage>
</organism>
<gene>
    <name evidence="1" type="ORF">DQM28_17030</name>
</gene>
<evidence type="ECO:0000313" key="2">
    <source>
        <dbReference type="Proteomes" id="UP000258889"/>
    </source>
</evidence>
<sequence length="68" mass="8066">MFFRESRLKKEIRFVFPNIDGIEVKTDCRKIFLGKLVSKKSSIYFGCEKIRLSAKILIRVFKIFKGTF</sequence>
<evidence type="ECO:0000313" key="1">
    <source>
        <dbReference type="EMBL" id="AXR65663.1"/>
    </source>
</evidence>
<protein>
    <submittedName>
        <fullName evidence="1">Uncharacterized protein</fullName>
    </submittedName>
</protein>
<proteinExistence type="predicted"/>
<reference evidence="1 2" key="1">
    <citation type="submission" date="2018-06" db="EMBL/GenBank/DDBJ databases">
        <authorList>
            <person name="Tortosa P."/>
        </authorList>
    </citation>
    <scope>NUCLEOTIDE SEQUENCE [LARGE SCALE GENOMIC DNA]</scope>
    <source>
        <strain evidence="1 2">MDI222</strain>
    </source>
</reference>
<keyword evidence="2" id="KW-1185">Reference proteome</keyword>
<reference evidence="1 2" key="2">
    <citation type="submission" date="2018-09" db="EMBL/GenBank/DDBJ databases">
        <title>Complete Genome sequences of three Leptospira mayottensis isolates obtained from Tenrecid mammals endemic to the Malagasy region.</title>
        <authorList>
            <person name="Cordonin C."/>
            <person name="Toty C."/>
        </authorList>
    </citation>
    <scope>NUCLEOTIDE SEQUENCE [LARGE SCALE GENOMIC DNA]</scope>
    <source>
        <strain evidence="1 2">MDI222</strain>
    </source>
</reference>
<dbReference type="Proteomes" id="UP000258889">
    <property type="component" value="Chromosome i"/>
</dbReference>
<dbReference type="EMBL" id="CP030144">
    <property type="protein sequence ID" value="AXR65663.1"/>
    <property type="molecule type" value="Genomic_DNA"/>
</dbReference>
<name>A0ABN5NUP5_9LEPT</name>